<feature type="transmembrane region" description="Helical" evidence="1">
    <location>
        <begin position="123"/>
        <end position="145"/>
    </location>
</feature>
<name>A0A815E363_9BILA</name>
<organism evidence="2 4">
    <name type="scientific">Didymodactylos carnosus</name>
    <dbReference type="NCBI Taxonomy" id="1234261"/>
    <lineage>
        <taxon>Eukaryota</taxon>
        <taxon>Metazoa</taxon>
        <taxon>Spiralia</taxon>
        <taxon>Gnathifera</taxon>
        <taxon>Rotifera</taxon>
        <taxon>Eurotatoria</taxon>
        <taxon>Bdelloidea</taxon>
        <taxon>Philodinida</taxon>
        <taxon>Philodinidae</taxon>
        <taxon>Didymodactylos</taxon>
    </lineage>
</organism>
<keyword evidence="1" id="KW-0472">Membrane</keyword>
<keyword evidence="1" id="KW-0812">Transmembrane</keyword>
<dbReference type="EMBL" id="CAJOBC010039986">
    <property type="protein sequence ID" value="CAF4139484.1"/>
    <property type="molecule type" value="Genomic_DNA"/>
</dbReference>
<feature type="transmembrane region" description="Helical" evidence="1">
    <location>
        <begin position="157"/>
        <end position="182"/>
    </location>
</feature>
<comment type="caution">
    <text evidence="2">The sequence shown here is derived from an EMBL/GenBank/DDBJ whole genome shotgun (WGS) entry which is preliminary data.</text>
</comment>
<dbReference type="Gene3D" id="1.20.140.150">
    <property type="match status" value="1"/>
</dbReference>
<proteinExistence type="predicted"/>
<dbReference type="Proteomes" id="UP000663829">
    <property type="component" value="Unassembled WGS sequence"/>
</dbReference>
<reference evidence="2" key="1">
    <citation type="submission" date="2021-02" db="EMBL/GenBank/DDBJ databases">
        <authorList>
            <person name="Nowell W R."/>
        </authorList>
    </citation>
    <scope>NUCLEOTIDE SEQUENCE</scope>
</reference>
<sequence>MRKFSKLSAVWFISTILAFVFHILAMTHNNWKHIRCKTCNSTTKLPTFYTSLLSRCYSGATIQFPADIPAQLCIPNKALYPRHITRTNVFDCLVEYSKNPDAVCATQSYTKDCYCDYSPVTKVMLATTILSAIAIGLSIPISHILSVLRLDYVPNWLYISSVTLLIIGFICILISLMLVGIFRTEDIASLIFSVKSQEYFSTNGKGTVTF</sequence>
<gene>
    <name evidence="2" type="ORF">GPM918_LOCUS28765</name>
    <name evidence="3" type="ORF">SRO942_LOCUS29287</name>
</gene>
<evidence type="ECO:0000313" key="3">
    <source>
        <dbReference type="EMBL" id="CAF4139484.1"/>
    </source>
</evidence>
<protein>
    <submittedName>
        <fullName evidence="2">Uncharacterized protein</fullName>
    </submittedName>
</protein>
<accession>A0A815E363</accession>
<keyword evidence="1" id="KW-1133">Transmembrane helix</keyword>
<dbReference type="AlphaFoldDB" id="A0A815E363"/>
<keyword evidence="4" id="KW-1185">Reference proteome</keyword>
<dbReference type="OrthoDB" id="9994631at2759"/>
<evidence type="ECO:0000313" key="2">
    <source>
        <dbReference type="EMBL" id="CAF1306125.1"/>
    </source>
</evidence>
<feature type="transmembrane region" description="Helical" evidence="1">
    <location>
        <begin position="6"/>
        <end position="25"/>
    </location>
</feature>
<evidence type="ECO:0000256" key="1">
    <source>
        <dbReference type="SAM" id="Phobius"/>
    </source>
</evidence>
<dbReference type="EMBL" id="CAJNOQ010012709">
    <property type="protein sequence ID" value="CAF1306125.1"/>
    <property type="molecule type" value="Genomic_DNA"/>
</dbReference>
<dbReference type="Proteomes" id="UP000681722">
    <property type="component" value="Unassembled WGS sequence"/>
</dbReference>
<evidence type="ECO:0000313" key="4">
    <source>
        <dbReference type="Proteomes" id="UP000663829"/>
    </source>
</evidence>